<comment type="caution">
    <text evidence="2">The sequence shown here is derived from an EMBL/GenBank/DDBJ whole genome shotgun (WGS) entry which is preliminary data.</text>
</comment>
<reference evidence="2 3" key="1">
    <citation type="submission" date="2019-06" db="EMBL/GenBank/DDBJ databases">
        <authorList>
            <person name="Livingstone P."/>
            <person name="Whitworth D."/>
        </authorList>
    </citation>
    <scope>NUCLEOTIDE SEQUENCE [LARGE SCALE GENOMIC DNA]</scope>
    <source>
        <strain evidence="2 3">AM401</strain>
    </source>
</reference>
<feature type="domain" description="PilZ" evidence="1">
    <location>
        <begin position="339"/>
        <end position="442"/>
    </location>
</feature>
<dbReference type="AlphaFoldDB" id="A0A540WQ70"/>
<dbReference type="InterPro" id="IPR009875">
    <property type="entry name" value="PilZ_domain"/>
</dbReference>
<gene>
    <name evidence="2" type="ORF">FJV41_35690</name>
</gene>
<dbReference type="Proteomes" id="UP000315369">
    <property type="component" value="Unassembled WGS sequence"/>
</dbReference>
<keyword evidence="3" id="KW-1185">Reference proteome</keyword>
<dbReference type="Gene3D" id="2.40.10.220">
    <property type="entry name" value="predicted glycosyltransferase like domains"/>
    <property type="match status" value="1"/>
</dbReference>
<sequence>MSVPTQDVLIVHPNEGRRAALAEVLGIHRVVAVESQVEATRRMESSAPTLIIAPPENARRFLRHVDRAAPEAVRVFVCAQSDRQGLEELVETAAEGHVFNTLDDSLTIPELGRRITNILQLRASARVTPNSRMEAGFRLLGRGYTARCLDVGNFGAALQVPMDASVGAFLPGAVLDDLHIEREGRWVLKSRRALVRHVSPVRNGAEHALRLGLSWSGSLEETSAAPLAVVRDPVSVLAALRKAVRRGSALWVHYPDTPSVQFILEAPLVDLVDGRSVLRGVNVGGCPISAGDVLNLSFEVSGQSYLGATSVLQRGEGAVTLSVPRTLGVQNRRGLQRFRPGPDHRFLVSFSAPFSGKRMTRSVLDMSSRGLSFAIDASCEVLPAGSQLDMSLLLPDGSEVACRAEVRSVDGVSSGEGADNPLRPYRCGVRFLEVPPSVRNAVLSAFISSRNQTVADGGRFPFQDIWRMMEAAHYGFHPDYPFGGEARYLDDLERTHHQLCASGELGSSLVYNDADGVQGHVAGLRIHSRTWLVQHLAVRPGFHRQDQIAHELSALAIELGEAHEDIDFIRFSWREDNRWPSRLGTWLLRVMDSHGLSWLRHFQYMRLELDGTEPSPQGSLPAVREASDADCARLEFFLRERGEVVRVLAEDLQADQMRLEALSSRYAAHGLHRARRVFVVDGETGPLAIALQEEGSPGINLIEKTNAFWFVVLEPGHPDEAAAVRALIQRCEEHAREHGRSAVVALAADEDLKALEAAGFTSHGRFSEWFFHRSMVRRWVELFRSIFERVQRTGGEARARGRAARGKA</sequence>
<evidence type="ECO:0000313" key="2">
    <source>
        <dbReference type="EMBL" id="TQF11158.1"/>
    </source>
</evidence>
<dbReference type="RefSeq" id="WP_141647076.1">
    <property type="nucleotide sequence ID" value="NZ_VIFM01000206.1"/>
</dbReference>
<proteinExistence type="predicted"/>
<name>A0A540WQ70_9BACT</name>
<evidence type="ECO:0000259" key="1">
    <source>
        <dbReference type="Pfam" id="PF07238"/>
    </source>
</evidence>
<accession>A0A540WQ70</accession>
<dbReference type="Pfam" id="PF07238">
    <property type="entry name" value="PilZ"/>
    <property type="match status" value="1"/>
</dbReference>
<protein>
    <submittedName>
        <fullName evidence="2">PilZ domain-containing protein</fullName>
    </submittedName>
</protein>
<dbReference type="OrthoDB" id="5477621at2"/>
<organism evidence="2 3">
    <name type="scientific">Myxococcus llanfairpwllgwyngyllgogerychwyrndrobwllllantysiliogogogochensis</name>
    <dbReference type="NCBI Taxonomy" id="2590453"/>
    <lineage>
        <taxon>Bacteria</taxon>
        <taxon>Pseudomonadati</taxon>
        <taxon>Myxococcota</taxon>
        <taxon>Myxococcia</taxon>
        <taxon>Myxococcales</taxon>
        <taxon>Cystobacterineae</taxon>
        <taxon>Myxococcaceae</taxon>
        <taxon>Myxococcus</taxon>
    </lineage>
</organism>
<dbReference type="GO" id="GO:0035438">
    <property type="term" value="F:cyclic-di-GMP binding"/>
    <property type="evidence" value="ECO:0007669"/>
    <property type="project" value="InterPro"/>
</dbReference>
<evidence type="ECO:0000313" key="3">
    <source>
        <dbReference type="Proteomes" id="UP000315369"/>
    </source>
</evidence>
<dbReference type="EMBL" id="VIFM01000206">
    <property type="protein sequence ID" value="TQF11158.1"/>
    <property type="molecule type" value="Genomic_DNA"/>
</dbReference>